<gene>
    <name evidence="1" type="ORF">RPERSI_LOCUS13649</name>
</gene>
<dbReference type="Proteomes" id="UP000789920">
    <property type="component" value="Unassembled WGS sequence"/>
</dbReference>
<name>A0ACA9QFI3_9GLOM</name>
<dbReference type="EMBL" id="CAJVQC010030543">
    <property type="protein sequence ID" value="CAG8745871.1"/>
    <property type="molecule type" value="Genomic_DNA"/>
</dbReference>
<organism evidence="1 2">
    <name type="scientific">Racocetra persica</name>
    <dbReference type="NCBI Taxonomy" id="160502"/>
    <lineage>
        <taxon>Eukaryota</taxon>
        <taxon>Fungi</taxon>
        <taxon>Fungi incertae sedis</taxon>
        <taxon>Mucoromycota</taxon>
        <taxon>Glomeromycotina</taxon>
        <taxon>Glomeromycetes</taxon>
        <taxon>Diversisporales</taxon>
        <taxon>Gigasporaceae</taxon>
        <taxon>Racocetra</taxon>
    </lineage>
</organism>
<keyword evidence="2" id="KW-1185">Reference proteome</keyword>
<feature type="non-terminal residue" evidence="1">
    <location>
        <position position="380"/>
    </location>
</feature>
<comment type="caution">
    <text evidence="1">The sequence shown here is derived from an EMBL/GenBank/DDBJ whole genome shotgun (WGS) entry which is preliminary data.</text>
</comment>
<evidence type="ECO:0000313" key="1">
    <source>
        <dbReference type="EMBL" id="CAG8745871.1"/>
    </source>
</evidence>
<proteinExistence type="predicted"/>
<accession>A0ACA9QFI3</accession>
<reference evidence="1" key="1">
    <citation type="submission" date="2021-06" db="EMBL/GenBank/DDBJ databases">
        <authorList>
            <person name="Kallberg Y."/>
            <person name="Tangrot J."/>
            <person name="Rosling A."/>
        </authorList>
    </citation>
    <scope>NUCLEOTIDE SEQUENCE</scope>
    <source>
        <strain evidence="1">MA461A</strain>
    </source>
</reference>
<sequence length="380" mass="43809">MTFEKLFKKSRKTEATSLFIFKSSVSILLLIALLGYTWLIIWGIYNDNPVIQNSLQEENYIPVPGFVYGSEQNMRISCHFVNASGIQDCNRYIKYSIRNTLGKNSIEGLFTTRDLKFSAVPNNGISSLEFKIYLNDTRNNISANFSPAFTLPYIIFTMLDGDYLKSSKEFQNSDLVQNQLSTYSKFPNTITTLNLYQLAALSSYKFKIKRKRKELMLPSWENYLGFSSKLLSIPYFTSNLETSPLLNDTEFPTLILLAKVTIEPQSFITQVETEKRFFIKFIESGAWGFAATIYAILFGTIGIKPWGLAQKYGFKINKSVQTKLQNTLEFIPFINHPKTTDNLNNHELKRRLDSLQLFLTEYVVDVQYLEKIYKANINEK</sequence>
<evidence type="ECO:0000313" key="2">
    <source>
        <dbReference type="Proteomes" id="UP000789920"/>
    </source>
</evidence>
<protein>
    <submittedName>
        <fullName evidence="1">22702_t:CDS:1</fullName>
    </submittedName>
</protein>